<evidence type="ECO:0000313" key="3">
    <source>
        <dbReference type="Proteomes" id="UP001516400"/>
    </source>
</evidence>
<gene>
    <name evidence="2" type="ORF">HHI36_007834</name>
</gene>
<reference evidence="2 3" key="1">
    <citation type="journal article" date="2021" name="BMC Biol.">
        <title>Horizontally acquired antibacterial genes associated with adaptive radiation of ladybird beetles.</title>
        <authorList>
            <person name="Li H.S."/>
            <person name="Tang X.F."/>
            <person name="Huang Y.H."/>
            <person name="Xu Z.Y."/>
            <person name="Chen M.L."/>
            <person name="Du X.Y."/>
            <person name="Qiu B.Y."/>
            <person name="Chen P.T."/>
            <person name="Zhang W."/>
            <person name="Slipinski A."/>
            <person name="Escalona H.E."/>
            <person name="Waterhouse R.M."/>
            <person name="Zwick A."/>
            <person name="Pang H."/>
        </authorList>
    </citation>
    <scope>NUCLEOTIDE SEQUENCE [LARGE SCALE GENOMIC DNA]</scope>
    <source>
        <strain evidence="2">SYSU2018</strain>
    </source>
</reference>
<name>A0ABD2MRA6_9CUCU</name>
<protein>
    <submittedName>
        <fullName evidence="2">Uncharacterized protein</fullName>
    </submittedName>
</protein>
<proteinExistence type="predicted"/>
<evidence type="ECO:0000313" key="2">
    <source>
        <dbReference type="EMBL" id="KAL3268732.1"/>
    </source>
</evidence>
<feature type="transmembrane region" description="Helical" evidence="1">
    <location>
        <begin position="52"/>
        <end position="74"/>
    </location>
</feature>
<keyword evidence="3" id="KW-1185">Reference proteome</keyword>
<dbReference type="EMBL" id="JABFTP020000021">
    <property type="protein sequence ID" value="KAL3268732.1"/>
    <property type="molecule type" value="Genomic_DNA"/>
</dbReference>
<dbReference type="AlphaFoldDB" id="A0ABD2MRA6"/>
<dbReference type="Proteomes" id="UP001516400">
    <property type="component" value="Unassembled WGS sequence"/>
</dbReference>
<keyword evidence="1" id="KW-0812">Transmembrane</keyword>
<keyword evidence="1" id="KW-1133">Transmembrane helix</keyword>
<organism evidence="2 3">
    <name type="scientific">Cryptolaemus montrouzieri</name>
    <dbReference type="NCBI Taxonomy" id="559131"/>
    <lineage>
        <taxon>Eukaryota</taxon>
        <taxon>Metazoa</taxon>
        <taxon>Ecdysozoa</taxon>
        <taxon>Arthropoda</taxon>
        <taxon>Hexapoda</taxon>
        <taxon>Insecta</taxon>
        <taxon>Pterygota</taxon>
        <taxon>Neoptera</taxon>
        <taxon>Endopterygota</taxon>
        <taxon>Coleoptera</taxon>
        <taxon>Polyphaga</taxon>
        <taxon>Cucujiformia</taxon>
        <taxon>Coccinelloidea</taxon>
        <taxon>Coccinellidae</taxon>
        <taxon>Scymninae</taxon>
        <taxon>Scymnini</taxon>
        <taxon>Cryptolaemus</taxon>
    </lineage>
</organism>
<sequence>MDKVFELYDEFESSKFMDLLDVSDLWEFISPHVRCKGCGVEMKFYDLNFRMVYAFLNIGLCATSAKLFCGLMNLPFPSDFKPYEKIIGFELEKACKKE</sequence>
<comment type="caution">
    <text evidence="2">The sequence shown here is derived from an EMBL/GenBank/DDBJ whole genome shotgun (WGS) entry which is preliminary data.</text>
</comment>
<keyword evidence="1" id="KW-0472">Membrane</keyword>
<evidence type="ECO:0000256" key="1">
    <source>
        <dbReference type="SAM" id="Phobius"/>
    </source>
</evidence>
<accession>A0ABD2MRA6</accession>